<dbReference type="Gene3D" id="1.20.120.1490">
    <property type="match status" value="1"/>
</dbReference>
<comment type="similarity">
    <text evidence="2">Belongs to the CpxP/Spy family.</text>
</comment>
<feature type="chain" id="PRO_5037415304" evidence="6">
    <location>
        <begin position="25"/>
        <end position="173"/>
    </location>
</feature>
<evidence type="ECO:0000256" key="1">
    <source>
        <dbReference type="ARBA" id="ARBA00004418"/>
    </source>
</evidence>
<keyword evidence="8" id="KW-1185">Reference proteome</keyword>
<comment type="subcellular location">
    <subcellularLocation>
        <location evidence="1">Periplasm</location>
    </subcellularLocation>
</comment>
<reference evidence="7" key="1">
    <citation type="submission" date="2021-03" db="EMBL/GenBank/DDBJ databases">
        <title>The complete genome sequence of Acetobacter sp. TBRC 12339.</title>
        <authorList>
            <person name="Charoenyingcharoen P."/>
            <person name="Yukphan P."/>
        </authorList>
    </citation>
    <scope>NUCLEOTIDE SEQUENCE</scope>
    <source>
        <strain evidence="7">TBRC 12339</strain>
    </source>
</reference>
<organism evidence="7 8">
    <name type="scientific">Acetobacter garciniae</name>
    <dbReference type="NCBI Taxonomy" id="2817435"/>
    <lineage>
        <taxon>Bacteria</taxon>
        <taxon>Pseudomonadati</taxon>
        <taxon>Pseudomonadota</taxon>
        <taxon>Alphaproteobacteria</taxon>
        <taxon>Acetobacterales</taxon>
        <taxon>Acetobacteraceae</taxon>
        <taxon>Acetobacter</taxon>
    </lineage>
</organism>
<dbReference type="RefSeq" id="WP_207845179.1">
    <property type="nucleotide sequence ID" value="NZ_JAFVMH010000002.1"/>
</dbReference>
<dbReference type="EMBL" id="JAFVMH010000002">
    <property type="protein sequence ID" value="MBO1324480.1"/>
    <property type="molecule type" value="Genomic_DNA"/>
</dbReference>
<dbReference type="PANTHER" id="PTHR38102:SF1">
    <property type="entry name" value="PERIPLASMIC CHAPERONE SPY"/>
    <property type="match status" value="1"/>
</dbReference>
<protein>
    <submittedName>
        <fullName evidence="7">Spy/CpxP family protein refolding chaperone</fullName>
    </submittedName>
</protein>
<evidence type="ECO:0000256" key="5">
    <source>
        <dbReference type="SAM" id="MobiDB-lite"/>
    </source>
</evidence>
<feature type="region of interest" description="Disordered" evidence="5">
    <location>
        <begin position="149"/>
        <end position="173"/>
    </location>
</feature>
<dbReference type="PIRSF" id="PIRSF034445">
    <property type="entry name" value="CpxP_Spy"/>
    <property type="match status" value="1"/>
</dbReference>
<comment type="caution">
    <text evidence="7">The sequence shown here is derived from an EMBL/GenBank/DDBJ whole genome shotgun (WGS) entry which is preliminary data.</text>
</comment>
<gene>
    <name evidence="7" type="ORF">J2D77_04830</name>
</gene>
<dbReference type="GO" id="GO:0051082">
    <property type="term" value="F:unfolded protein binding"/>
    <property type="evidence" value="ECO:0007669"/>
    <property type="project" value="TreeGrafter"/>
</dbReference>
<dbReference type="CDD" id="cd09916">
    <property type="entry name" value="CpxP_like"/>
    <property type="match status" value="1"/>
</dbReference>
<evidence type="ECO:0000313" key="8">
    <source>
        <dbReference type="Proteomes" id="UP000664073"/>
    </source>
</evidence>
<evidence type="ECO:0000256" key="4">
    <source>
        <dbReference type="ARBA" id="ARBA00022764"/>
    </source>
</evidence>
<keyword evidence="3 6" id="KW-0732">Signal</keyword>
<dbReference type="AlphaFoldDB" id="A0A939HKL7"/>
<dbReference type="PANTHER" id="PTHR38102">
    <property type="entry name" value="PERIPLASMIC CHAPERONE SPY"/>
    <property type="match status" value="1"/>
</dbReference>
<evidence type="ECO:0000256" key="2">
    <source>
        <dbReference type="ARBA" id="ARBA00008441"/>
    </source>
</evidence>
<name>A0A939HKL7_9PROT</name>
<accession>A0A939HKL7</accession>
<evidence type="ECO:0000256" key="6">
    <source>
        <dbReference type="SAM" id="SignalP"/>
    </source>
</evidence>
<dbReference type="Pfam" id="PF07813">
    <property type="entry name" value="LTXXQ"/>
    <property type="match status" value="1"/>
</dbReference>
<dbReference type="Proteomes" id="UP000664073">
    <property type="component" value="Unassembled WGS sequence"/>
</dbReference>
<evidence type="ECO:0000313" key="7">
    <source>
        <dbReference type="EMBL" id="MBO1324480.1"/>
    </source>
</evidence>
<dbReference type="GO" id="GO:0030288">
    <property type="term" value="C:outer membrane-bounded periplasmic space"/>
    <property type="evidence" value="ECO:0007669"/>
    <property type="project" value="TreeGrafter"/>
</dbReference>
<sequence length="173" mass="18691">MKKIMMATALVAGLSAFSGPFAHAQDASHGGTPKAHKGCGPMHHGFGMPPMLRLKGIKLTADQKTKLKAIFEANKPADPKAGMEQMHDLHKQITTLLTTPGPVDQTKLQALEQQIDTMESQHTAKQLQTAVQIHDLLTPEQLKEVAAKADMPPKHKHGCDMEEGAPPPEDDAK</sequence>
<evidence type="ECO:0000256" key="3">
    <source>
        <dbReference type="ARBA" id="ARBA00022729"/>
    </source>
</evidence>
<proteinExistence type="inferred from homology"/>
<dbReference type="InterPro" id="IPR052211">
    <property type="entry name" value="Cpx_auxiliary_protein"/>
</dbReference>
<keyword evidence="4" id="KW-0574">Periplasm</keyword>
<dbReference type="InterPro" id="IPR012899">
    <property type="entry name" value="LTXXQ"/>
</dbReference>
<feature type="signal peptide" evidence="6">
    <location>
        <begin position="1"/>
        <end position="24"/>
    </location>
</feature>